<keyword evidence="1" id="KW-0812">Transmembrane</keyword>
<feature type="signal peptide" evidence="2">
    <location>
        <begin position="1"/>
        <end position="24"/>
    </location>
</feature>
<feature type="domain" description="Rubredoxin-like" evidence="3">
    <location>
        <begin position="89"/>
        <end position="132"/>
    </location>
</feature>
<gene>
    <name evidence="4" type="ORF">PBAH0796_LOCUS16093</name>
</gene>
<accession>A0A7S0AH55</accession>
<reference evidence="4" key="1">
    <citation type="submission" date="2021-01" db="EMBL/GenBank/DDBJ databases">
        <authorList>
            <person name="Corre E."/>
            <person name="Pelletier E."/>
            <person name="Niang G."/>
            <person name="Scheremetjew M."/>
            <person name="Finn R."/>
            <person name="Kale V."/>
            <person name="Holt S."/>
            <person name="Cochrane G."/>
            <person name="Meng A."/>
            <person name="Brown T."/>
            <person name="Cohen L."/>
        </authorList>
    </citation>
    <scope>NUCLEOTIDE SEQUENCE</scope>
    <source>
        <strain evidence="4">Pbaha01</strain>
    </source>
</reference>
<keyword evidence="1" id="KW-1133">Transmembrane helix</keyword>
<dbReference type="PANTHER" id="PTHR48136:SF1">
    <property type="entry name" value="RUBREDOXIN-LIKE SUPERFAMILY PROTEIN"/>
    <property type="match status" value="1"/>
</dbReference>
<dbReference type="PROSITE" id="PS50903">
    <property type="entry name" value="RUBREDOXIN_LIKE"/>
    <property type="match status" value="1"/>
</dbReference>
<name>A0A7S0AH55_9DINO</name>
<dbReference type="SUPFAM" id="SSF57802">
    <property type="entry name" value="Rubredoxin-like"/>
    <property type="match status" value="1"/>
</dbReference>
<evidence type="ECO:0000313" key="4">
    <source>
        <dbReference type="EMBL" id="CAD8362862.1"/>
    </source>
</evidence>
<evidence type="ECO:0000259" key="3">
    <source>
        <dbReference type="PROSITE" id="PS50903"/>
    </source>
</evidence>
<dbReference type="GO" id="GO:0005506">
    <property type="term" value="F:iron ion binding"/>
    <property type="evidence" value="ECO:0007669"/>
    <property type="project" value="InterPro"/>
</dbReference>
<feature type="chain" id="PRO_5030582701" description="Rubredoxin-like domain-containing protein" evidence="2">
    <location>
        <begin position="25"/>
        <end position="168"/>
    </location>
</feature>
<feature type="transmembrane region" description="Helical" evidence="1">
    <location>
        <begin position="148"/>
        <end position="167"/>
    </location>
</feature>
<dbReference type="EMBL" id="HBEG01026522">
    <property type="protein sequence ID" value="CAD8362862.1"/>
    <property type="molecule type" value="Transcribed_RNA"/>
</dbReference>
<organism evidence="4">
    <name type="scientific">Pyrodinium bahamense</name>
    <dbReference type="NCBI Taxonomy" id="73915"/>
    <lineage>
        <taxon>Eukaryota</taxon>
        <taxon>Sar</taxon>
        <taxon>Alveolata</taxon>
        <taxon>Dinophyceae</taxon>
        <taxon>Gonyaulacales</taxon>
        <taxon>Pyrocystaceae</taxon>
        <taxon>Pyrodinium</taxon>
    </lineage>
</organism>
<keyword evidence="2" id="KW-0732">Signal</keyword>
<evidence type="ECO:0000256" key="2">
    <source>
        <dbReference type="SAM" id="SignalP"/>
    </source>
</evidence>
<protein>
    <recommendedName>
        <fullName evidence="3">Rubredoxin-like domain-containing protein</fullName>
    </recommendedName>
</protein>
<dbReference type="AlphaFoldDB" id="A0A7S0AH55"/>
<evidence type="ECO:0000256" key="1">
    <source>
        <dbReference type="SAM" id="Phobius"/>
    </source>
</evidence>
<keyword evidence="1" id="KW-0472">Membrane</keyword>
<dbReference type="Gene3D" id="2.20.28.10">
    <property type="match status" value="1"/>
</dbReference>
<dbReference type="InterPro" id="IPR024934">
    <property type="entry name" value="Rubredoxin-like_dom"/>
</dbReference>
<proteinExistence type="predicted"/>
<dbReference type="PANTHER" id="PTHR48136">
    <property type="entry name" value="RUBREDOXIN-LIKE SUPERFAMILY PROTEIN"/>
    <property type="match status" value="1"/>
</dbReference>
<sequence length="168" mass="17356">MARPRAPVALLAALLLGLLAGAPAAFSAVWASRAPARGASASAARGGAVHVGTARAAPGGRPALLLSAGAMAGLGRGQRSALRAKNYWEGEWICADCGYIYNERAFGQKFEDLQAGFKCPNCAAPRRRFARKLGDKIGTTLDGGDTPILIFSAVALVVVLGIAYYALQ</sequence>